<feature type="transmembrane region" description="Helical" evidence="7">
    <location>
        <begin position="367"/>
        <end position="390"/>
    </location>
</feature>
<feature type="transmembrane region" description="Helical" evidence="7">
    <location>
        <begin position="602"/>
        <end position="623"/>
    </location>
</feature>
<keyword evidence="2 7" id="KW-0813">Transport</keyword>
<evidence type="ECO:0000313" key="10">
    <source>
        <dbReference type="Proteomes" id="UP001260188"/>
    </source>
</evidence>
<keyword evidence="5 7" id="KW-1133">Transmembrane helix</keyword>
<evidence type="ECO:0000256" key="6">
    <source>
        <dbReference type="ARBA" id="ARBA00023136"/>
    </source>
</evidence>
<name>A0ABU1I4W2_9MICO</name>
<evidence type="ECO:0000313" key="9">
    <source>
        <dbReference type="EMBL" id="MDR6168552.1"/>
    </source>
</evidence>
<keyword evidence="4 7" id="KW-0812">Transmembrane</keyword>
<feature type="transmembrane region" description="Helical" evidence="7">
    <location>
        <begin position="106"/>
        <end position="129"/>
    </location>
</feature>
<dbReference type="CDD" id="cd06261">
    <property type="entry name" value="TM_PBP2"/>
    <property type="match status" value="2"/>
</dbReference>
<comment type="subcellular location">
    <subcellularLocation>
        <location evidence="1 7">Cell membrane</location>
        <topology evidence="1 7">Multi-pass membrane protein</topology>
    </subcellularLocation>
</comment>
<feature type="transmembrane region" description="Helical" evidence="7">
    <location>
        <begin position="187"/>
        <end position="211"/>
    </location>
</feature>
<evidence type="ECO:0000259" key="8">
    <source>
        <dbReference type="PROSITE" id="PS50928"/>
    </source>
</evidence>
<feature type="transmembrane region" description="Helical" evidence="7">
    <location>
        <begin position="464"/>
        <end position="490"/>
    </location>
</feature>
<keyword evidence="3" id="KW-1003">Cell membrane</keyword>
<feature type="domain" description="ABC transmembrane type-1" evidence="8">
    <location>
        <begin position="431"/>
        <end position="623"/>
    </location>
</feature>
<dbReference type="InterPro" id="IPR000515">
    <property type="entry name" value="MetI-like"/>
</dbReference>
<feature type="transmembrane region" description="Helical" evidence="7">
    <location>
        <begin position="502"/>
        <end position="522"/>
    </location>
</feature>
<evidence type="ECO:0000256" key="1">
    <source>
        <dbReference type="ARBA" id="ARBA00004651"/>
    </source>
</evidence>
<dbReference type="PANTHER" id="PTHR43744:SF6">
    <property type="entry name" value="ABC TRANSPORTER PERMEASE PROTEIN YESQ-RELATED"/>
    <property type="match status" value="1"/>
</dbReference>
<keyword evidence="6 7" id="KW-0472">Membrane</keyword>
<evidence type="ECO:0000256" key="4">
    <source>
        <dbReference type="ARBA" id="ARBA00022692"/>
    </source>
</evidence>
<feature type="transmembrane region" description="Helical" evidence="7">
    <location>
        <begin position="42"/>
        <end position="65"/>
    </location>
</feature>
<dbReference type="InterPro" id="IPR035906">
    <property type="entry name" value="MetI-like_sf"/>
</dbReference>
<reference evidence="9 10" key="1">
    <citation type="submission" date="2023-08" db="EMBL/GenBank/DDBJ databases">
        <title>Functional and genomic diversity of the sorghum phyllosphere microbiome.</title>
        <authorList>
            <person name="Shade A."/>
        </authorList>
    </citation>
    <scope>NUCLEOTIDE SEQUENCE [LARGE SCALE GENOMIC DNA]</scope>
    <source>
        <strain evidence="9 10">SORGH_AS_0919</strain>
    </source>
</reference>
<evidence type="ECO:0000256" key="3">
    <source>
        <dbReference type="ARBA" id="ARBA00022475"/>
    </source>
</evidence>
<feature type="transmembrane region" description="Helical" evidence="7">
    <location>
        <begin position="141"/>
        <end position="161"/>
    </location>
</feature>
<protein>
    <submittedName>
        <fullName evidence="9">ABC-type glycerol-3-phosphate transport system permease component</fullName>
    </submittedName>
</protein>
<comment type="caution">
    <text evidence="9">The sequence shown here is derived from an EMBL/GenBank/DDBJ whole genome shotgun (WGS) entry which is preliminary data.</text>
</comment>
<dbReference type="Gene3D" id="1.10.3720.10">
    <property type="entry name" value="MetI-like"/>
    <property type="match status" value="2"/>
</dbReference>
<keyword evidence="10" id="KW-1185">Reference proteome</keyword>
<proteinExistence type="inferred from homology"/>
<gene>
    <name evidence="9" type="ORF">QE367_002756</name>
</gene>
<dbReference type="PROSITE" id="PS50928">
    <property type="entry name" value="ABC_TM1"/>
    <property type="match status" value="1"/>
</dbReference>
<feature type="transmembrane region" description="Helical" evidence="7">
    <location>
        <begin position="543"/>
        <end position="568"/>
    </location>
</feature>
<organism evidence="9 10">
    <name type="scientific">Microbacterium paludicola</name>
    <dbReference type="NCBI Taxonomy" id="300019"/>
    <lineage>
        <taxon>Bacteria</taxon>
        <taxon>Bacillati</taxon>
        <taxon>Actinomycetota</taxon>
        <taxon>Actinomycetes</taxon>
        <taxon>Micrococcales</taxon>
        <taxon>Microbacteriaceae</taxon>
        <taxon>Microbacterium</taxon>
    </lineage>
</organism>
<dbReference type="SUPFAM" id="SSF161098">
    <property type="entry name" value="MetI-like"/>
    <property type="match status" value="2"/>
</dbReference>
<evidence type="ECO:0000256" key="7">
    <source>
        <dbReference type="RuleBase" id="RU363032"/>
    </source>
</evidence>
<dbReference type="PANTHER" id="PTHR43744">
    <property type="entry name" value="ABC TRANSPORTER PERMEASE PROTEIN MG189-RELATED-RELATED"/>
    <property type="match status" value="1"/>
</dbReference>
<evidence type="ECO:0000256" key="2">
    <source>
        <dbReference type="ARBA" id="ARBA00022448"/>
    </source>
</evidence>
<feature type="transmembrane region" description="Helical" evidence="7">
    <location>
        <begin position="435"/>
        <end position="457"/>
    </location>
</feature>
<dbReference type="Proteomes" id="UP001260188">
    <property type="component" value="Unassembled WGS sequence"/>
</dbReference>
<dbReference type="EMBL" id="JAVIZA010000001">
    <property type="protein sequence ID" value="MDR6168552.1"/>
    <property type="molecule type" value="Genomic_DNA"/>
</dbReference>
<evidence type="ECO:0000256" key="5">
    <source>
        <dbReference type="ARBA" id="ARBA00022989"/>
    </source>
</evidence>
<accession>A0ABU1I4W2</accession>
<dbReference type="Pfam" id="PF00528">
    <property type="entry name" value="BPD_transp_1"/>
    <property type="match status" value="2"/>
</dbReference>
<comment type="similarity">
    <text evidence="7">Belongs to the binding-protein-dependent transport system permease family.</text>
</comment>
<sequence>MTTTATRVIVTKESPRRGLVRKQRPEHLDRPGARKRAARETIAGYGFLLPWLVGFFGLTLVPMAYSLYLSFTSYNIFAPPKWIGLDNYIRLFTNDPSFMQSAQITLIYVLVGTPISLIAALLIALLLNYRDKGAAFFRSAFYAPSLIGASVSVAIVWRAMFATNGPVDNGLNVFGIDLGGWIGNPGLILPMMILLAVWQFGATMVIFLAGLKQIPKELYEAAEMDGAKRPAPLPRRDGADALARHLLQPAARPHRSVPGLRVGLHHLQRHRRPRRDDELHHGLPLQDRFRRRPHGLRRCDRVGPARRRRHHRPHPLPHPEVVGALLGRQPMTTSPTSPLTSEAIFAEQQTTPMPPARRRVKRKTWQTIVWFAVLIVITAVVLYPLVWLLLSTFKPNSEFGQNMGLLPNAPTIDNYIKVAEGIAGVPMWRFFANSLLIAGVSVIGTVLSSALAAYAFARLQFKGLGILFAAMIGTLLLPFHVVIIPQYIIFNNLGMVDTYWPLLLPKFLATEAFFVFLLVQFIRQMPRDMDEAAKIDGAGHLRIFWSIILPLIKPALITCAIFSFIWAWNDFLGPLLYLTSPENYPLPIALRLYNDQTSSSDYGATVTASFIALVPILLFFIVFQKFLVDGVATQGLKG</sequence>